<accession>A0A7T3ABW8</accession>
<dbReference type="RefSeq" id="WP_197939240.1">
    <property type="nucleotide sequence ID" value="NZ_CP065713.1"/>
</dbReference>
<evidence type="ECO:0000313" key="1">
    <source>
        <dbReference type="EMBL" id="QPT09848.1"/>
    </source>
</evidence>
<sequence>MTRRKIRTSETIQLGFTFDPPVPARAEADLAGLDRVVSGCVSIILKGEDRTRHEVAGAMSALLDERISKDMLDAYASEARAEHNISAARLLALVAVTERFDLLDSLVRRIGGALLVGEEIHTARLGHLKAQRAKLDEEIKVLRQRVQPIAREAM</sequence>
<protein>
    <submittedName>
        <fullName evidence="1">Uncharacterized protein</fullName>
    </submittedName>
</protein>
<reference evidence="1 2" key="1">
    <citation type="submission" date="2020-12" db="EMBL/GenBank/DDBJ databases">
        <title>FDA dAtabase for Regulatory Grade micrObial Sequences (FDA-ARGOS): Supporting development and validation of Infectious Disease Dx tests.</title>
        <authorList>
            <person name="Sproer C."/>
            <person name="Gronow S."/>
            <person name="Severitt S."/>
            <person name="Schroder I."/>
            <person name="Tallon L."/>
            <person name="Sadzewicz L."/>
            <person name="Zhao X."/>
            <person name="Boylan J."/>
            <person name="Ott S."/>
            <person name="Bowen H."/>
            <person name="Vavikolanu K."/>
            <person name="Mehta A."/>
            <person name="Aluvathingal J."/>
            <person name="Nadendla S."/>
            <person name="Lowell S."/>
            <person name="Myers T."/>
            <person name="Yan Y."/>
            <person name="Sichtig H."/>
        </authorList>
    </citation>
    <scope>NUCLEOTIDE SEQUENCE [LARGE SCALE GENOMIC DNA]</scope>
    <source>
        <strain evidence="1 2">FDAARGOS_881</strain>
    </source>
</reference>
<dbReference type="EMBL" id="CP065713">
    <property type="protein sequence ID" value="QPT09848.1"/>
    <property type="molecule type" value="Genomic_DNA"/>
</dbReference>
<organism evidence="1 2">
    <name type="scientific">Sphingomonas paucimobilis</name>
    <name type="common">Pseudomonas paucimobilis</name>
    <dbReference type="NCBI Taxonomy" id="13689"/>
    <lineage>
        <taxon>Bacteria</taxon>
        <taxon>Pseudomonadati</taxon>
        <taxon>Pseudomonadota</taxon>
        <taxon>Alphaproteobacteria</taxon>
        <taxon>Sphingomonadales</taxon>
        <taxon>Sphingomonadaceae</taxon>
        <taxon>Sphingomonas</taxon>
    </lineage>
</organism>
<gene>
    <name evidence="1" type="ORF">I6G38_06300</name>
</gene>
<dbReference type="Proteomes" id="UP000594836">
    <property type="component" value="Chromosome"/>
</dbReference>
<dbReference type="AlphaFoldDB" id="A0A7T3ABW8"/>
<name>A0A7T3ABW8_SPHPI</name>
<evidence type="ECO:0000313" key="2">
    <source>
        <dbReference type="Proteomes" id="UP000594836"/>
    </source>
</evidence>
<proteinExistence type="predicted"/>